<organism evidence="1">
    <name type="scientific">Loa loa</name>
    <name type="common">Eye worm</name>
    <name type="synonym">Filaria loa</name>
    <dbReference type="NCBI Taxonomy" id="7209"/>
    <lineage>
        <taxon>Eukaryota</taxon>
        <taxon>Metazoa</taxon>
        <taxon>Ecdysozoa</taxon>
        <taxon>Nematoda</taxon>
        <taxon>Chromadorea</taxon>
        <taxon>Rhabditida</taxon>
        <taxon>Spirurina</taxon>
        <taxon>Spiruromorpha</taxon>
        <taxon>Filarioidea</taxon>
        <taxon>Onchocercidae</taxon>
        <taxon>Loa</taxon>
    </lineage>
</organism>
<dbReference type="EMBL" id="JH712396">
    <property type="protein sequence ID" value="EFO21124.1"/>
    <property type="molecule type" value="Genomic_DNA"/>
</dbReference>
<reference evidence="1" key="1">
    <citation type="submission" date="2012-04" db="EMBL/GenBank/DDBJ databases">
        <title>The Genome Sequence of Loa loa.</title>
        <authorList>
            <consortium name="The Broad Institute Genome Sequencing Platform"/>
            <consortium name="Broad Institute Genome Sequencing Center for Infectious Disease"/>
            <person name="Nutman T.B."/>
            <person name="Fink D.L."/>
            <person name="Russ C."/>
            <person name="Young S."/>
            <person name="Zeng Q."/>
            <person name="Gargeya S."/>
            <person name="Alvarado L."/>
            <person name="Berlin A."/>
            <person name="Chapman S.B."/>
            <person name="Chen Z."/>
            <person name="Freedman E."/>
            <person name="Gellesch M."/>
            <person name="Goldberg J."/>
            <person name="Griggs A."/>
            <person name="Gujja S."/>
            <person name="Heilman E.R."/>
            <person name="Heiman D."/>
            <person name="Howarth C."/>
            <person name="Mehta T."/>
            <person name="Neiman D."/>
            <person name="Pearson M."/>
            <person name="Roberts A."/>
            <person name="Saif S."/>
            <person name="Shea T."/>
            <person name="Shenoy N."/>
            <person name="Sisk P."/>
            <person name="Stolte C."/>
            <person name="Sykes S."/>
            <person name="White J."/>
            <person name="Yandava C."/>
            <person name="Haas B."/>
            <person name="Henn M.R."/>
            <person name="Nusbaum C."/>
            <person name="Birren B."/>
        </authorList>
    </citation>
    <scope>NUCLEOTIDE SEQUENCE [LARGE SCALE GENOMIC DNA]</scope>
</reference>
<dbReference type="GeneID" id="9944783"/>
<sequence>MGILQEYSKLEGLRRQRIRDAGFKNEKINTAMESRGVTEEIANGYNEKKKGGMKDAGKAFVAYLLREAMGAVFPPDVILAIHHFMLLTPRNSPSSTCRYTTLMSVPLCIPALP</sequence>
<evidence type="ECO:0000313" key="1">
    <source>
        <dbReference type="EMBL" id="EFO21124.1"/>
    </source>
</evidence>
<protein>
    <submittedName>
        <fullName evidence="1">Uncharacterized protein</fullName>
    </submittedName>
</protein>
<dbReference type="AlphaFoldDB" id="A0A1S0TVR0"/>
<name>A0A1S0TVR0_LOALO</name>
<accession>A0A1S0TVR0</accession>
<dbReference type="KEGG" id="loa:LOAG_07364"/>
<gene>
    <name evidence="1" type="ORF">LOAG_07364</name>
</gene>
<dbReference type="RefSeq" id="XP_003142945.1">
    <property type="nucleotide sequence ID" value="XM_003142897.1"/>
</dbReference>
<dbReference type="CTD" id="9944783"/>
<dbReference type="InParanoid" id="A0A1S0TVR0"/>
<proteinExistence type="predicted"/>